<sequence length="199" mass="21845">MHDLLALSSNTSRGLNHAAPSTSSIADSTDVDYWYRLGLRNAYAQAAGLVLARELEDDPFVIAERITRSLDAGVTDMTALRSAAYGHAAPTTSERQLHWMGPKEFTARHGVVSCADRDFGARWGGRGEQRITLRPNPLGGKGLLFAYDPVWDEFAVLVSDVMPAAVEAAFRHASDIDIHLDPVCFAELVHKHETKMRLS</sequence>
<dbReference type="EMBL" id="AWQS01000507">
    <property type="protein sequence ID" value="EWT03733.1"/>
    <property type="molecule type" value="Genomic_DNA"/>
</dbReference>
<dbReference type="Proteomes" id="UP000019494">
    <property type="component" value="Unassembled WGS sequence"/>
</dbReference>
<proteinExistence type="predicted"/>
<reference evidence="2" key="1">
    <citation type="submission" date="2013-08" db="EMBL/GenBank/DDBJ databases">
        <title>Intrasporangium oryzae NRRL B-24470.</title>
        <authorList>
            <person name="Liu H."/>
            <person name="Wang G."/>
        </authorList>
    </citation>
    <scope>NUCLEOTIDE SEQUENCE [LARGE SCALE GENOMIC DNA]</scope>
    <source>
        <strain evidence="2">Q5-1</strain>
    </source>
</reference>
<evidence type="ECO:0000313" key="2">
    <source>
        <dbReference type="Proteomes" id="UP000019494"/>
    </source>
</evidence>
<comment type="caution">
    <text evidence="1">The sequence shown here is derived from an EMBL/GenBank/DDBJ whole genome shotgun (WGS) entry which is preliminary data.</text>
</comment>
<protein>
    <submittedName>
        <fullName evidence="1">Uncharacterized protein</fullName>
    </submittedName>
</protein>
<gene>
    <name evidence="1" type="ORF">N864_19010</name>
</gene>
<dbReference type="AlphaFoldDB" id="W9GFX0"/>
<organism evidence="1 2">
    <name type="scientific">Intrasporangium chromatireducens Q5-1</name>
    <dbReference type="NCBI Taxonomy" id="584657"/>
    <lineage>
        <taxon>Bacteria</taxon>
        <taxon>Bacillati</taxon>
        <taxon>Actinomycetota</taxon>
        <taxon>Actinomycetes</taxon>
        <taxon>Micrococcales</taxon>
        <taxon>Intrasporangiaceae</taxon>
        <taxon>Intrasporangium</taxon>
    </lineage>
</organism>
<accession>W9GFX0</accession>
<name>W9GFX0_9MICO</name>
<keyword evidence="2" id="KW-1185">Reference proteome</keyword>
<evidence type="ECO:0000313" key="1">
    <source>
        <dbReference type="EMBL" id="EWT03733.1"/>
    </source>
</evidence>